<reference evidence="1" key="1">
    <citation type="thesis" date="2020" institute="ProQuest LLC" country="789 East Eisenhower Parkway, Ann Arbor, MI, USA">
        <title>Comparative Genomics and Chromosome Evolution.</title>
        <authorList>
            <person name="Mudd A.B."/>
        </authorList>
    </citation>
    <scope>NUCLEOTIDE SEQUENCE</scope>
    <source>
        <strain evidence="1">237g6f4</strain>
        <tissue evidence="1">Blood</tissue>
    </source>
</reference>
<dbReference type="Proteomes" id="UP000824782">
    <property type="component" value="Unassembled WGS sequence"/>
</dbReference>
<evidence type="ECO:0000313" key="2">
    <source>
        <dbReference type="Proteomes" id="UP000824782"/>
    </source>
</evidence>
<dbReference type="AlphaFoldDB" id="A0AAV6ZZT9"/>
<dbReference type="EMBL" id="WNYA01000011">
    <property type="protein sequence ID" value="KAG8551903.1"/>
    <property type="molecule type" value="Genomic_DNA"/>
</dbReference>
<proteinExistence type="predicted"/>
<keyword evidence="2" id="KW-1185">Reference proteome</keyword>
<name>A0AAV6ZZT9_ENGPU</name>
<accession>A0AAV6ZZT9</accession>
<organism evidence="1 2">
    <name type="scientific">Engystomops pustulosus</name>
    <name type="common">Tungara frog</name>
    <name type="synonym">Physalaemus pustulosus</name>
    <dbReference type="NCBI Taxonomy" id="76066"/>
    <lineage>
        <taxon>Eukaryota</taxon>
        <taxon>Metazoa</taxon>
        <taxon>Chordata</taxon>
        <taxon>Craniata</taxon>
        <taxon>Vertebrata</taxon>
        <taxon>Euteleostomi</taxon>
        <taxon>Amphibia</taxon>
        <taxon>Batrachia</taxon>
        <taxon>Anura</taxon>
        <taxon>Neobatrachia</taxon>
        <taxon>Hyloidea</taxon>
        <taxon>Leptodactylidae</taxon>
        <taxon>Leiuperinae</taxon>
        <taxon>Engystomops</taxon>
    </lineage>
</organism>
<evidence type="ECO:0000313" key="1">
    <source>
        <dbReference type="EMBL" id="KAG8551903.1"/>
    </source>
</evidence>
<sequence>MEKKWRLGDWAPRLTQIPLKLRLICLLSLFILHSSLHISKLLQQFQLVLCVRRKLSLTCQIEWDLISYYGSEGHYNETYVIAGPTK</sequence>
<comment type="caution">
    <text evidence="1">The sequence shown here is derived from an EMBL/GenBank/DDBJ whole genome shotgun (WGS) entry which is preliminary data.</text>
</comment>
<protein>
    <submittedName>
        <fullName evidence="1">Uncharacterized protein</fullName>
    </submittedName>
</protein>
<gene>
    <name evidence="1" type="ORF">GDO81_004333</name>
</gene>